<feature type="domain" description="Putative restriction endonuclease" evidence="1">
    <location>
        <begin position="16"/>
        <end position="158"/>
    </location>
</feature>
<dbReference type="Gene3D" id="3.90.1570.10">
    <property type="entry name" value="tt1808, chain A"/>
    <property type="match status" value="1"/>
</dbReference>
<dbReference type="EMBL" id="QGGR01000003">
    <property type="protein sequence ID" value="PWK50336.1"/>
    <property type="molecule type" value="Genomic_DNA"/>
</dbReference>
<dbReference type="CDD" id="cd06260">
    <property type="entry name" value="DUF820-like"/>
    <property type="match status" value="1"/>
</dbReference>
<dbReference type="PANTHER" id="PTHR35400">
    <property type="entry name" value="SLR1083 PROTEIN"/>
    <property type="match status" value="1"/>
</dbReference>
<dbReference type="AlphaFoldDB" id="A0A316FRI5"/>
<evidence type="ECO:0000259" key="1">
    <source>
        <dbReference type="Pfam" id="PF05685"/>
    </source>
</evidence>
<keyword evidence="3" id="KW-1185">Reference proteome</keyword>
<gene>
    <name evidence="2" type="ORF">BC793_103218</name>
</gene>
<dbReference type="Pfam" id="PF05685">
    <property type="entry name" value="Uma2"/>
    <property type="match status" value="1"/>
</dbReference>
<dbReference type="InterPro" id="IPR008538">
    <property type="entry name" value="Uma2"/>
</dbReference>
<proteinExistence type="predicted"/>
<sequence>MTAALRLPDKRDWTVEDLASLPEVLRYELIDGRLVLPSPTPFQRVLGYQLATMLRPNCPATYVPVPDLSLDIDCRSELRPDVVVVHERYMTRSPVPIDGAMLVVEIISPTSRFQDMYAKTRVYAAARVDDYWVVDPTFGEGVELTIFRPGRSGEYEMTLSTNKALDTDVPYPITIDVPALTALRDKYLAARDDA</sequence>
<dbReference type="PANTHER" id="PTHR35400:SF3">
    <property type="entry name" value="SLL1072 PROTEIN"/>
    <property type="match status" value="1"/>
</dbReference>
<keyword evidence="2" id="KW-0540">Nuclease</keyword>
<keyword evidence="2" id="KW-0255">Endonuclease</keyword>
<dbReference type="Proteomes" id="UP000245697">
    <property type="component" value="Unassembled WGS sequence"/>
</dbReference>
<dbReference type="OrthoDB" id="9799703at2"/>
<comment type="caution">
    <text evidence="2">The sequence shown here is derived from an EMBL/GenBank/DDBJ whole genome shotgun (WGS) entry which is preliminary data.</text>
</comment>
<protein>
    <submittedName>
        <fullName evidence="2">Uma2 family endonuclease</fullName>
    </submittedName>
</protein>
<dbReference type="SUPFAM" id="SSF52980">
    <property type="entry name" value="Restriction endonuclease-like"/>
    <property type="match status" value="1"/>
</dbReference>
<dbReference type="InterPro" id="IPR011335">
    <property type="entry name" value="Restrct_endonuc-II-like"/>
</dbReference>
<organism evidence="2 3">
    <name type="scientific">Actinoplanes xinjiangensis</name>
    <dbReference type="NCBI Taxonomy" id="512350"/>
    <lineage>
        <taxon>Bacteria</taxon>
        <taxon>Bacillati</taxon>
        <taxon>Actinomycetota</taxon>
        <taxon>Actinomycetes</taxon>
        <taxon>Micromonosporales</taxon>
        <taxon>Micromonosporaceae</taxon>
        <taxon>Actinoplanes</taxon>
    </lineage>
</organism>
<accession>A0A316FRI5</accession>
<evidence type="ECO:0000313" key="3">
    <source>
        <dbReference type="Proteomes" id="UP000245697"/>
    </source>
</evidence>
<evidence type="ECO:0000313" key="2">
    <source>
        <dbReference type="EMBL" id="PWK50336.1"/>
    </source>
</evidence>
<dbReference type="InterPro" id="IPR012296">
    <property type="entry name" value="Nuclease_put_TT1808"/>
</dbReference>
<keyword evidence="2" id="KW-0378">Hydrolase</keyword>
<name>A0A316FRI5_9ACTN</name>
<dbReference type="GO" id="GO:0004519">
    <property type="term" value="F:endonuclease activity"/>
    <property type="evidence" value="ECO:0007669"/>
    <property type="project" value="UniProtKB-KW"/>
</dbReference>
<reference evidence="2 3" key="1">
    <citation type="submission" date="2018-05" db="EMBL/GenBank/DDBJ databases">
        <title>Genomic Encyclopedia of Archaeal and Bacterial Type Strains, Phase II (KMG-II): from individual species to whole genera.</title>
        <authorList>
            <person name="Goeker M."/>
        </authorList>
    </citation>
    <scope>NUCLEOTIDE SEQUENCE [LARGE SCALE GENOMIC DNA]</scope>
    <source>
        <strain evidence="2 3">DSM 45184</strain>
    </source>
</reference>